<keyword evidence="4" id="KW-1185">Reference proteome</keyword>
<dbReference type="OrthoDB" id="7282386at2"/>
<proteinExistence type="predicted"/>
<gene>
    <name evidence="3" type="ORF">SAMN02745775_105146</name>
</gene>
<dbReference type="EMBL" id="FOSQ01000005">
    <property type="protein sequence ID" value="SFK65982.1"/>
    <property type="molecule type" value="Genomic_DNA"/>
</dbReference>
<keyword evidence="2" id="KW-0472">Membrane</keyword>
<name>A0A1I4BAZ9_9PROT</name>
<reference evidence="3 4" key="1">
    <citation type="submission" date="2016-10" db="EMBL/GenBank/DDBJ databases">
        <authorList>
            <person name="de Groot N.N."/>
        </authorList>
    </citation>
    <scope>NUCLEOTIDE SEQUENCE [LARGE SCALE GENOMIC DNA]</scope>
    <source>
        <strain evidence="3 4">DSM 19981</strain>
    </source>
</reference>
<dbReference type="RefSeq" id="WP_092960673.1">
    <property type="nucleotide sequence ID" value="NZ_FOSQ01000005.1"/>
</dbReference>
<organism evidence="3 4">
    <name type="scientific">Falsiroseomonas stagni DSM 19981</name>
    <dbReference type="NCBI Taxonomy" id="1123062"/>
    <lineage>
        <taxon>Bacteria</taxon>
        <taxon>Pseudomonadati</taxon>
        <taxon>Pseudomonadota</taxon>
        <taxon>Alphaproteobacteria</taxon>
        <taxon>Acetobacterales</taxon>
        <taxon>Roseomonadaceae</taxon>
        <taxon>Falsiroseomonas</taxon>
    </lineage>
</organism>
<dbReference type="AlphaFoldDB" id="A0A1I4BAZ9"/>
<evidence type="ECO:0000313" key="4">
    <source>
        <dbReference type="Proteomes" id="UP000199473"/>
    </source>
</evidence>
<dbReference type="STRING" id="1123062.SAMN02745775_105146"/>
<feature type="transmembrane region" description="Helical" evidence="2">
    <location>
        <begin position="108"/>
        <end position="130"/>
    </location>
</feature>
<feature type="region of interest" description="Disordered" evidence="1">
    <location>
        <begin position="1"/>
        <end position="31"/>
    </location>
</feature>
<evidence type="ECO:0000256" key="1">
    <source>
        <dbReference type="SAM" id="MobiDB-lite"/>
    </source>
</evidence>
<accession>A0A1I4BAZ9</accession>
<evidence type="ECO:0000256" key="2">
    <source>
        <dbReference type="SAM" id="Phobius"/>
    </source>
</evidence>
<evidence type="ECO:0000313" key="3">
    <source>
        <dbReference type="EMBL" id="SFK65982.1"/>
    </source>
</evidence>
<dbReference type="Proteomes" id="UP000199473">
    <property type="component" value="Unassembled WGS sequence"/>
</dbReference>
<sequence length="143" mass="15259">MADNDIRTERDSPAAAGTAEGVRMNPSLPPLSSFLSPGDDHRLRDMLAFAMAVEAGRPLAPNGLDTLRRDADAALEGYAFRSLHNRVEEIRLAAVQEHIGRLRAPPGFVTLVNANLVALVLLAAAAALGWRHYGPALVAWVGS</sequence>
<feature type="compositionally biased region" description="Basic and acidic residues" evidence="1">
    <location>
        <begin position="1"/>
        <end position="12"/>
    </location>
</feature>
<keyword evidence="2" id="KW-1133">Transmembrane helix</keyword>
<keyword evidence="2" id="KW-0812">Transmembrane</keyword>
<protein>
    <submittedName>
        <fullName evidence="3">Uncharacterized protein</fullName>
    </submittedName>
</protein>